<dbReference type="InterPro" id="IPR003374">
    <property type="entry name" value="ApbE-like_sf"/>
</dbReference>
<sequence>MLRAAAALLPDGRLHLHHGPIDLIVDAHGPGRAAAFDRVRARFATVLEELAAELPELRRPVTGAPRLHGTVARRMLVAAAPFAPAFVTPMAAVAGAVADEMLAVIRAQGGIDRAYVNNGGDAALWLRPGQSMRAAVAAPVPAMLSLTAGDGVGGVATSGRGGRSHSLGIADSVTVLAASAAAADAAATLIANAVDLPGHPAIRRRPANRLSPDSDLGARPVTIAVGALGEREVAAALEAGARAAATYRARGLLIGAILMLGRQHRIVGAAPTVPLNAGSGAGDLRAFGRLTGS</sequence>
<name>A0A6L5YXZ3_9RHOB</name>
<dbReference type="PIRSF" id="PIRSF006421">
    <property type="entry name" value="UCP006421"/>
    <property type="match status" value="1"/>
</dbReference>
<dbReference type="AlphaFoldDB" id="A0A6L5YXZ3"/>
<dbReference type="EMBL" id="WIND01000002">
    <property type="protein sequence ID" value="MSU88722.1"/>
    <property type="molecule type" value="Genomic_DNA"/>
</dbReference>
<dbReference type="Gene3D" id="3.10.520.10">
    <property type="entry name" value="ApbE-like domains"/>
    <property type="match status" value="1"/>
</dbReference>
<accession>A0A6L5YXZ3</accession>
<evidence type="ECO:0000313" key="1">
    <source>
        <dbReference type="EMBL" id="MSU88722.1"/>
    </source>
</evidence>
<dbReference type="NCBIfam" id="NF003322">
    <property type="entry name" value="PRK04334.1-2"/>
    <property type="match status" value="1"/>
</dbReference>
<comment type="caution">
    <text evidence="1">The sequence shown here is derived from an EMBL/GenBank/DDBJ whole genome shotgun (WGS) entry which is preliminary data.</text>
</comment>
<protein>
    <submittedName>
        <fullName evidence="1">UPF0280 family protein</fullName>
    </submittedName>
</protein>
<dbReference type="Proteomes" id="UP000474957">
    <property type="component" value="Unassembled WGS sequence"/>
</dbReference>
<evidence type="ECO:0000313" key="2">
    <source>
        <dbReference type="Proteomes" id="UP000474957"/>
    </source>
</evidence>
<proteinExistence type="predicted"/>
<dbReference type="SUPFAM" id="SSF143631">
    <property type="entry name" value="ApbE-like"/>
    <property type="match status" value="1"/>
</dbReference>
<dbReference type="InterPro" id="IPR007183">
    <property type="entry name" value="UPF0280"/>
</dbReference>
<organism evidence="1 2">
    <name type="scientific">Halovulum marinum</name>
    <dbReference type="NCBI Taxonomy" id="2662447"/>
    <lineage>
        <taxon>Bacteria</taxon>
        <taxon>Pseudomonadati</taxon>
        <taxon>Pseudomonadota</taxon>
        <taxon>Alphaproteobacteria</taxon>
        <taxon>Rhodobacterales</taxon>
        <taxon>Paracoccaceae</taxon>
        <taxon>Halovulum</taxon>
    </lineage>
</organism>
<keyword evidence="2" id="KW-1185">Reference proteome</keyword>
<gene>
    <name evidence="1" type="ORF">GE300_03690</name>
</gene>
<dbReference type="RefSeq" id="WP_154445038.1">
    <property type="nucleotide sequence ID" value="NZ_WIND01000002.1"/>
</dbReference>
<reference evidence="1 2" key="1">
    <citation type="submission" date="2019-10" db="EMBL/GenBank/DDBJ databases">
        <title>Cognatihalovulum marinum gen. nov. sp. nov., a new member of the family Rhodobacteraceae isolated from deep seawater of the Northwest Indian Ocean.</title>
        <authorList>
            <person name="Ruan C."/>
            <person name="Wang J."/>
            <person name="Zheng X."/>
            <person name="Song L."/>
            <person name="Zhu Y."/>
            <person name="Huang Y."/>
            <person name="Lu Z."/>
            <person name="Du W."/>
            <person name="Huang L."/>
            <person name="Dai X."/>
        </authorList>
    </citation>
    <scope>NUCLEOTIDE SEQUENCE [LARGE SCALE GENOMIC DNA]</scope>
    <source>
        <strain evidence="1 2">2CG4</strain>
    </source>
</reference>